<protein>
    <submittedName>
        <fullName evidence="2">Uncharacterized protein</fullName>
    </submittedName>
</protein>
<evidence type="ECO:0000313" key="3">
    <source>
        <dbReference type="Proteomes" id="UP001183648"/>
    </source>
</evidence>
<keyword evidence="3" id="KW-1185">Reference proteome</keyword>
<evidence type="ECO:0000313" key="2">
    <source>
        <dbReference type="EMBL" id="MDR7364253.1"/>
    </source>
</evidence>
<feature type="region of interest" description="Disordered" evidence="1">
    <location>
        <begin position="198"/>
        <end position="232"/>
    </location>
</feature>
<reference evidence="2 3" key="1">
    <citation type="submission" date="2023-07" db="EMBL/GenBank/DDBJ databases">
        <title>Sequencing the genomes of 1000 actinobacteria strains.</title>
        <authorList>
            <person name="Klenk H.-P."/>
        </authorList>
    </citation>
    <scope>NUCLEOTIDE SEQUENCE [LARGE SCALE GENOMIC DNA]</scope>
    <source>
        <strain evidence="2 3">DSM 19426</strain>
    </source>
</reference>
<dbReference type="EMBL" id="JAVDYG010000001">
    <property type="protein sequence ID" value="MDR7364253.1"/>
    <property type="molecule type" value="Genomic_DNA"/>
</dbReference>
<gene>
    <name evidence="2" type="ORF">J2S63_003806</name>
</gene>
<dbReference type="Proteomes" id="UP001183648">
    <property type="component" value="Unassembled WGS sequence"/>
</dbReference>
<comment type="caution">
    <text evidence="2">The sequence shown here is derived from an EMBL/GenBank/DDBJ whole genome shotgun (WGS) entry which is preliminary data.</text>
</comment>
<feature type="compositionally biased region" description="Basic and acidic residues" evidence="1">
    <location>
        <begin position="216"/>
        <end position="232"/>
    </location>
</feature>
<organism evidence="2 3">
    <name type="scientific">Nocardioides marmoribigeumensis</name>
    <dbReference type="NCBI Taxonomy" id="433649"/>
    <lineage>
        <taxon>Bacteria</taxon>
        <taxon>Bacillati</taxon>
        <taxon>Actinomycetota</taxon>
        <taxon>Actinomycetes</taxon>
        <taxon>Propionibacteriales</taxon>
        <taxon>Nocardioidaceae</taxon>
        <taxon>Nocardioides</taxon>
    </lineage>
</organism>
<name>A0ABU2C0U1_9ACTN</name>
<accession>A0ABU2C0U1</accession>
<proteinExistence type="predicted"/>
<sequence length="232" mass="26405">MTLIDLPTPTTTPTRRPDRPDRPARSGQPWTEECHVELVELVGAGLTLPEVADTAGRQPSTVLPRLRRMLPVDERGCPEHLVLPRLRELLESGDHDWRRAMLKDTPKAPVVRPPAVHRDGVPGLEDDDLLEVADALVRTQARDEDLLGRVRQQVVDRRLGDRLVDRRVRELVRATPTYHHEEEFRMAAEQWVSNGLGGPVGPVGPVGPSWPTAPYGRRDRWDRWDEDEPWLR</sequence>
<evidence type="ECO:0000256" key="1">
    <source>
        <dbReference type="SAM" id="MobiDB-lite"/>
    </source>
</evidence>
<dbReference type="RefSeq" id="WP_310305702.1">
    <property type="nucleotide sequence ID" value="NZ_BAAAPS010000005.1"/>
</dbReference>
<feature type="region of interest" description="Disordered" evidence="1">
    <location>
        <begin position="1"/>
        <end position="31"/>
    </location>
</feature>
<feature type="compositionally biased region" description="Basic and acidic residues" evidence="1">
    <location>
        <begin position="15"/>
        <end position="24"/>
    </location>
</feature>